<dbReference type="InterPro" id="IPR000792">
    <property type="entry name" value="Tscrpt_reg_LuxR_C"/>
</dbReference>
<dbReference type="PANTHER" id="PTHR44688">
    <property type="entry name" value="DNA-BINDING TRANSCRIPTIONAL ACTIVATOR DEVR_DOSR"/>
    <property type="match status" value="1"/>
</dbReference>
<dbReference type="PANTHER" id="PTHR44688:SF16">
    <property type="entry name" value="DNA-BINDING TRANSCRIPTIONAL ACTIVATOR DEVR_DOSR"/>
    <property type="match status" value="1"/>
</dbReference>
<dbReference type="Pfam" id="PF13185">
    <property type="entry name" value="GAF_2"/>
    <property type="match status" value="1"/>
</dbReference>
<dbReference type="CDD" id="cd06170">
    <property type="entry name" value="LuxR_C_like"/>
    <property type="match status" value="1"/>
</dbReference>
<evidence type="ECO:0000256" key="3">
    <source>
        <dbReference type="ARBA" id="ARBA00023163"/>
    </source>
</evidence>
<protein>
    <submittedName>
        <fullName evidence="5">LuxR family transcriptional regulator</fullName>
    </submittedName>
</protein>
<dbReference type="Pfam" id="PF00196">
    <property type="entry name" value="GerE"/>
    <property type="match status" value="1"/>
</dbReference>
<dbReference type="PRINTS" id="PR00038">
    <property type="entry name" value="HTHLUXR"/>
</dbReference>
<dbReference type="PROSITE" id="PS00622">
    <property type="entry name" value="HTH_LUXR_1"/>
    <property type="match status" value="1"/>
</dbReference>
<evidence type="ECO:0000256" key="1">
    <source>
        <dbReference type="ARBA" id="ARBA00023015"/>
    </source>
</evidence>
<dbReference type="SMART" id="SM00421">
    <property type="entry name" value="HTH_LUXR"/>
    <property type="match status" value="1"/>
</dbReference>
<accession>A0A974W6X0</accession>
<dbReference type="Gene3D" id="3.30.450.40">
    <property type="match status" value="1"/>
</dbReference>
<dbReference type="EMBL" id="CP070619">
    <property type="protein sequence ID" value="QSE92310.1"/>
    <property type="molecule type" value="Genomic_DNA"/>
</dbReference>
<evidence type="ECO:0000256" key="2">
    <source>
        <dbReference type="ARBA" id="ARBA00023125"/>
    </source>
</evidence>
<dbReference type="InterPro" id="IPR036388">
    <property type="entry name" value="WH-like_DNA-bd_sf"/>
</dbReference>
<dbReference type="SUPFAM" id="SSF55781">
    <property type="entry name" value="GAF domain-like"/>
    <property type="match status" value="1"/>
</dbReference>
<dbReference type="Gene3D" id="1.10.10.10">
    <property type="entry name" value="Winged helix-like DNA-binding domain superfamily/Winged helix DNA-binding domain"/>
    <property type="match status" value="1"/>
</dbReference>
<dbReference type="Proteomes" id="UP000662986">
    <property type="component" value="Chromosome"/>
</dbReference>
<keyword evidence="3" id="KW-0804">Transcription</keyword>
<gene>
    <name evidence="5" type="ORF">JWS13_28655</name>
</gene>
<sequence>MRNSSSRQNGAAVQDAVAAIAHDVGVLLDRDLSAPQPTGACSDRQTLGRLWDLVTAEMLRAIGDRGSSSDVLTSLTEMLGRIREAEAAVARWGPTDPAEVLARVQSALARVGDAQTVDALLARAPEAVCSLGFDRALLSTVDGAWRLHSMHVVRDPRWAEEIVAVGRENPPVLDRTLVENDTVTGARATLVHEVQDNPRVNRPLAEITKSSSYGIAPLVVEGDVVGLVHGDCYHQQRNLTAVDQALLSTFAEGMSQNLSRVTVLEGLTAVRTQLDGLGRWNKATAPGVAKSVALGRDDDSVLTRREVQIVRLMADGDSNGRIARRLVISEGTVKTHITRILRKLGASNRAEAVSIWLRNADRTHTAPQG</sequence>
<dbReference type="InterPro" id="IPR003018">
    <property type="entry name" value="GAF"/>
</dbReference>
<proteinExistence type="predicted"/>
<name>A0A974W6X0_9NOCA</name>
<evidence type="ECO:0000313" key="6">
    <source>
        <dbReference type="Proteomes" id="UP000662986"/>
    </source>
</evidence>
<dbReference type="SUPFAM" id="SSF46894">
    <property type="entry name" value="C-terminal effector domain of the bipartite response regulators"/>
    <property type="match status" value="1"/>
</dbReference>
<dbReference type="PROSITE" id="PS50043">
    <property type="entry name" value="HTH_LUXR_2"/>
    <property type="match status" value="1"/>
</dbReference>
<keyword evidence="6" id="KW-1185">Reference proteome</keyword>
<feature type="domain" description="HTH luxR-type" evidence="4">
    <location>
        <begin position="295"/>
        <end position="360"/>
    </location>
</feature>
<reference evidence="5 6" key="2">
    <citation type="journal article" date="2022" name="Arch. Microbiol.">
        <title>Rhodococcus pseudokoreensis sp. nov. isolated from the rhizosphere of young M26 apple rootstocks.</title>
        <authorList>
            <person name="Kampfer P."/>
            <person name="Glaeser S.P."/>
            <person name="Blom J."/>
            <person name="Wolf J."/>
            <person name="Benning S."/>
            <person name="Schloter M."/>
            <person name="Neumann-Schaal M."/>
        </authorList>
    </citation>
    <scope>NUCLEOTIDE SEQUENCE [LARGE SCALE GENOMIC DNA]</scope>
    <source>
        <strain evidence="5 6">R79</strain>
    </source>
</reference>
<dbReference type="InterPro" id="IPR029016">
    <property type="entry name" value="GAF-like_dom_sf"/>
</dbReference>
<keyword evidence="1" id="KW-0805">Transcription regulation</keyword>
<reference evidence="5 6" key="1">
    <citation type="journal article" date="2021" name="Microbiol. Resour. Announc.">
        <title>Complete Genome Sequences of Two Rhodococcus sp. Strains with Large and Linear Chromosomes, Isolated from Apple Rhizosphere.</title>
        <authorList>
            <person name="Benning S."/>
            <person name="Brugnone N."/>
            <person name="Siani R."/>
            <person name="Kublik S."/>
            <person name="Schloter M."/>
            <person name="Rad V."/>
        </authorList>
    </citation>
    <scope>NUCLEOTIDE SEQUENCE [LARGE SCALE GENOMIC DNA]</scope>
    <source>
        <strain evidence="5 6">R79</strain>
    </source>
</reference>
<evidence type="ECO:0000313" key="5">
    <source>
        <dbReference type="EMBL" id="QSE92310.1"/>
    </source>
</evidence>
<dbReference type="RefSeq" id="WP_206008789.1">
    <property type="nucleotide sequence ID" value="NZ_CP070619.1"/>
</dbReference>
<keyword evidence="2" id="KW-0238">DNA-binding</keyword>
<evidence type="ECO:0000259" key="4">
    <source>
        <dbReference type="PROSITE" id="PS50043"/>
    </source>
</evidence>
<organism evidence="5 6">
    <name type="scientific">Rhodococcus pseudokoreensis</name>
    <dbReference type="NCBI Taxonomy" id="2811421"/>
    <lineage>
        <taxon>Bacteria</taxon>
        <taxon>Bacillati</taxon>
        <taxon>Actinomycetota</taxon>
        <taxon>Actinomycetes</taxon>
        <taxon>Mycobacteriales</taxon>
        <taxon>Nocardiaceae</taxon>
        <taxon>Rhodococcus</taxon>
    </lineage>
</organism>
<dbReference type="InterPro" id="IPR016032">
    <property type="entry name" value="Sig_transdc_resp-reg_C-effctor"/>
</dbReference>